<dbReference type="SUPFAM" id="SSF47413">
    <property type="entry name" value="lambda repressor-like DNA-binding domains"/>
    <property type="match status" value="1"/>
</dbReference>
<sequence length="397" mass="43440">MSDDATPVHVGKRIARARKRRGLTQQGLAQRAKYSRSHLAQVEAGHKVATPAFVAAVAAALSVDPAEIYGQPYRGHTPHEDQVHGAISDLRRAMACVDVGPDLDVPPRTLDQLAAAIDAALQLRHQARHVQLSARLPALIEELTWHAYEVGGPRAWTLLNRAHNIAASLTRRLGYNDLSGQIMERAAVSARQSEDPHLPLMITHRRALLMMGVAAYGPAVRLLDRSISRVDRARLDATEVLGSLHLRAAVVSARGRRPSDAWEHYEQAVEVSRAAGGPSLDAHGTDFNPGNIAIHGAAIALELGDLDEAVRRDEQIPAPLLAGLAAERRAHHHIDMSRVHVELGNYDTALERLVAADRTAPQMTRYHPSARSVVTHLVDMRRTVHEALRRLHARMSA</sequence>
<feature type="domain" description="HTH cro/C1-type" evidence="1">
    <location>
        <begin position="14"/>
        <end position="68"/>
    </location>
</feature>
<dbReference type="Proteomes" id="UP001165124">
    <property type="component" value="Unassembled WGS sequence"/>
</dbReference>
<dbReference type="Gene3D" id="1.10.260.40">
    <property type="entry name" value="lambda repressor-like DNA-binding domains"/>
    <property type="match status" value="1"/>
</dbReference>
<evidence type="ECO:0000313" key="3">
    <source>
        <dbReference type="Proteomes" id="UP001165124"/>
    </source>
</evidence>
<dbReference type="Pfam" id="PF13560">
    <property type="entry name" value="HTH_31"/>
    <property type="match status" value="1"/>
</dbReference>
<dbReference type="SMART" id="SM00530">
    <property type="entry name" value="HTH_XRE"/>
    <property type="match status" value="1"/>
</dbReference>
<gene>
    <name evidence="2" type="ORF">Arub01_27110</name>
</gene>
<dbReference type="AlphaFoldDB" id="A0A9W6PXB9"/>
<keyword evidence="3" id="KW-1185">Reference proteome</keyword>
<dbReference type="InterPro" id="IPR010982">
    <property type="entry name" value="Lambda_DNA-bd_dom_sf"/>
</dbReference>
<proteinExistence type="predicted"/>
<name>A0A9W6PXB9_9ACTN</name>
<organism evidence="2 3">
    <name type="scientific">Actinomadura rubrobrunea</name>
    <dbReference type="NCBI Taxonomy" id="115335"/>
    <lineage>
        <taxon>Bacteria</taxon>
        <taxon>Bacillati</taxon>
        <taxon>Actinomycetota</taxon>
        <taxon>Actinomycetes</taxon>
        <taxon>Streptosporangiales</taxon>
        <taxon>Thermomonosporaceae</taxon>
        <taxon>Actinomadura</taxon>
    </lineage>
</organism>
<accession>A0A9W6PXB9</accession>
<dbReference type="RefSeq" id="WP_067913752.1">
    <property type="nucleotide sequence ID" value="NZ_BSRZ01000005.1"/>
</dbReference>
<protein>
    <recommendedName>
        <fullName evidence="1">HTH cro/C1-type domain-containing protein</fullName>
    </recommendedName>
</protein>
<dbReference type="GO" id="GO:0003677">
    <property type="term" value="F:DNA binding"/>
    <property type="evidence" value="ECO:0007669"/>
    <property type="project" value="InterPro"/>
</dbReference>
<dbReference type="SUPFAM" id="SSF48452">
    <property type="entry name" value="TPR-like"/>
    <property type="match status" value="1"/>
</dbReference>
<evidence type="ECO:0000259" key="1">
    <source>
        <dbReference type="PROSITE" id="PS50943"/>
    </source>
</evidence>
<comment type="caution">
    <text evidence="2">The sequence shown here is derived from an EMBL/GenBank/DDBJ whole genome shotgun (WGS) entry which is preliminary data.</text>
</comment>
<dbReference type="PROSITE" id="PS50943">
    <property type="entry name" value="HTH_CROC1"/>
    <property type="match status" value="1"/>
</dbReference>
<evidence type="ECO:0000313" key="2">
    <source>
        <dbReference type="EMBL" id="GLW64467.1"/>
    </source>
</evidence>
<dbReference type="Gene3D" id="1.25.40.10">
    <property type="entry name" value="Tetratricopeptide repeat domain"/>
    <property type="match status" value="1"/>
</dbReference>
<dbReference type="InterPro" id="IPR001387">
    <property type="entry name" value="Cro/C1-type_HTH"/>
</dbReference>
<dbReference type="EMBL" id="BSRZ01000005">
    <property type="protein sequence ID" value="GLW64467.1"/>
    <property type="molecule type" value="Genomic_DNA"/>
</dbReference>
<reference evidence="2" key="1">
    <citation type="submission" date="2023-02" db="EMBL/GenBank/DDBJ databases">
        <title>Actinomadura rubrobrunea NBRC 14622.</title>
        <authorList>
            <person name="Ichikawa N."/>
            <person name="Sato H."/>
            <person name="Tonouchi N."/>
        </authorList>
    </citation>
    <scope>NUCLEOTIDE SEQUENCE</scope>
    <source>
        <strain evidence="2">NBRC 14622</strain>
    </source>
</reference>
<dbReference type="InterPro" id="IPR011990">
    <property type="entry name" value="TPR-like_helical_dom_sf"/>
</dbReference>